<dbReference type="Gene3D" id="3.40.50.1820">
    <property type="entry name" value="alpha/beta hydrolase"/>
    <property type="match status" value="1"/>
</dbReference>
<dbReference type="OrthoDB" id="414698at2759"/>
<comment type="caution">
    <text evidence="2">The sequence shown here is derived from an EMBL/GenBank/DDBJ whole genome shotgun (WGS) entry which is preliminary data.</text>
</comment>
<dbReference type="PANTHER" id="PTHR22778">
    <property type="entry name" value="OVARIAN CANCER GENE-2 PROTEIN-RELATED"/>
    <property type="match status" value="1"/>
</dbReference>
<dbReference type="PANTHER" id="PTHR22778:SF51">
    <property type="entry name" value="DIHYDROFOLATE REDUCTASE"/>
    <property type="match status" value="1"/>
</dbReference>
<dbReference type="SUPFAM" id="SSF53474">
    <property type="entry name" value="alpha/beta-Hydrolases"/>
    <property type="match status" value="1"/>
</dbReference>
<dbReference type="FunFam" id="3.40.50.1820:FF:000133">
    <property type="entry name" value="esterase AGAP003155"/>
    <property type="match status" value="1"/>
</dbReference>
<dbReference type="AlphaFoldDB" id="A0A9Q0FP78"/>
<dbReference type="Proteomes" id="UP001141552">
    <property type="component" value="Unassembled WGS sequence"/>
</dbReference>
<sequence length="263" mass="29405">MGKEAETGNKPRFLCLHGFRTSGEILKKQVHKWPESVLQRIDLVFPDGPFPANGKSDVEGIFDPPYYEWFQFNKEFTEYTNFDECLAYIEDFMIKHGPFDGLLGFSQGAILSAALPGLQEKGVALTKVPKIKFLIIVGGAMFRASSVADKAYSSPIQCPSLHFLGETDFLRPYGTELIKFCVDPVVIHHPKGHTIPRLDEKGVEATMSFIDKMENMLCADPVVIHHPKAHTMPKLGEMALEPTASLLDKMEDMLSEKENTNSV</sequence>
<keyword evidence="3" id="KW-1185">Reference proteome</keyword>
<evidence type="ECO:0000313" key="3">
    <source>
        <dbReference type="Proteomes" id="UP001141552"/>
    </source>
</evidence>
<protein>
    <recommendedName>
        <fullName evidence="1">Serine hydrolase domain-containing protein</fullName>
    </recommendedName>
</protein>
<accession>A0A9Q0FP78</accession>
<evidence type="ECO:0000313" key="2">
    <source>
        <dbReference type="EMBL" id="KAJ4833931.1"/>
    </source>
</evidence>
<dbReference type="InterPro" id="IPR005645">
    <property type="entry name" value="FSH-like_dom"/>
</dbReference>
<name>A0A9Q0FP78_9ROSI</name>
<dbReference type="InterPro" id="IPR029058">
    <property type="entry name" value="AB_hydrolase_fold"/>
</dbReference>
<reference evidence="2" key="1">
    <citation type="submission" date="2022-02" db="EMBL/GenBank/DDBJ databases">
        <authorList>
            <person name="Henning P.M."/>
            <person name="McCubbin A.G."/>
            <person name="Shore J.S."/>
        </authorList>
    </citation>
    <scope>NUCLEOTIDE SEQUENCE</scope>
    <source>
        <strain evidence="2">F60SS</strain>
        <tissue evidence="2">Leaves</tissue>
    </source>
</reference>
<feature type="domain" description="Serine hydrolase" evidence="1">
    <location>
        <begin position="9"/>
        <end position="200"/>
    </location>
</feature>
<proteinExistence type="predicted"/>
<organism evidence="2 3">
    <name type="scientific">Turnera subulata</name>
    <dbReference type="NCBI Taxonomy" id="218843"/>
    <lineage>
        <taxon>Eukaryota</taxon>
        <taxon>Viridiplantae</taxon>
        <taxon>Streptophyta</taxon>
        <taxon>Embryophyta</taxon>
        <taxon>Tracheophyta</taxon>
        <taxon>Spermatophyta</taxon>
        <taxon>Magnoliopsida</taxon>
        <taxon>eudicotyledons</taxon>
        <taxon>Gunneridae</taxon>
        <taxon>Pentapetalae</taxon>
        <taxon>rosids</taxon>
        <taxon>fabids</taxon>
        <taxon>Malpighiales</taxon>
        <taxon>Passifloraceae</taxon>
        <taxon>Turnera</taxon>
    </lineage>
</organism>
<dbReference type="Pfam" id="PF03959">
    <property type="entry name" value="FSH1"/>
    <property type="match status" value="1"/>
</dbReference>
<reference evidence="2" key="2">
    <citation type="journal article" date="2023" name="Plants (Basel)">
        <title>Annotation of the Turnera subulata (Passifloraceae) Draft Genome Reveals the S-Locus Evolved after the Divergence of Turneroideae from Passifloroideae in a Stepwise Manner.</title>
        <authorList>
            <person name="Henning P.M."/>
            <person name="Roalson E.H."/>
            <person name="Mir W."/>
            <person name="McCubbin A.G."/>
            <person name="Shore J.S."/>
        </authorList>
    </citation>
    <scope>NUCLEOTIDE SEQUENCE</scope>
    <source>
        <strain evidence="2">F60SS</strain>
    </source>
</reference>
<gene>
    <name evidence="2" type="ORF">Tsubulata_038716</name>
</gene>
<evidence type="ECO:0000259" key="1">
    <source>
        <dbReference type="Pfam" id="PF03959"/>
    </source>
</evidence>
<dbReference type="EMBL" id="JAKUCV010004810">
    <property type="protein sequence ID" value="KAJ4833931.1"/>
    <property type="molecule type" value="Genomic_DNA"/>
</dbReference>